<evidence type="ECO:0000313" key="4">
    <source>
        <dbReference type="EMBL" id="OQU82779.1"/>
    </source>
</evidence>
<name>A0A1Z5RGQ5_SORBI</name>
<sequence>MYVPTSKEHAETWSRLISKIESSYKEAQLRLAVAVRGTKRPATTLLDAGVCIGLLDPVSNIMVNTICTSDRWPEPDLQEKVLLAAGGSVVVDDDDERLDQMRRRSLLGLVAFLVYFFPYLAEWEAVRYLLLADADLLCAVRTIVADRGMLLRFSLDSPVSAPAVEAALALAAQVAKHPEPNHLVRVWMLLSSRPHQAAFSLLSDQQHSSSPIEDDLDRRWFKAMLHDPVAPNLAISWDLAASRAPYSNAAITNMPYQHTRSLQMVLLDTIHGFYLQALARLPCGELRSHLHRSLLMAGYCYGPMDPVSNIIYNTIWHHANFPAAVTPVLEVIGPKSLTRLETRSFYGLVSFILTRYHHLSGHQAVQCLIAACGQLSLADPKLTIMSAGDDQVAKGEQEQQHHHQRRSSDSHHLCHCMWNHYDEVIRNVEQQSPSTSVQEAYMAAAIAAWHPNPDEHATFLASWKGDPVVMNQLTSEDVHHWSKLMSPEQPPTPERVCKSGYPVRCGKKRSLAQQRRVSRKVKAALHKHLLQDGKPAYDLHIISCVNEDVCGPEYCDDIDESLSCAPYRYLYTHVNFLATRKDSLSSASYPTLFFAEFDNEKEDSAPLVCCPVQEPIAFAALVQSAVTNNARWKITSICIYLVATQHVRCLYCEAAGARVVHPTSMEFHGGGSEFEKVIRGEHSLTNVWLICKNDYAVRHMGAVEEDFMYVEVN</sequence>
<feature type="domain" description="PIR2-like helical" evidence="3">
    <location>
        <begin position="268"/>
        <end position="380"/>
    </location>
</feature>
<dbReference type="EMBL" id="CM000764">
    <property type="protein sequence ID" value="OQU82779.1"/>
    <property type="molecule type" value="Genomic_DNA"/>
</dbReference>
<feature type="domain" description="DUF3615" evidence="2">
    <location>
        <begin position="521"/>
        <end position="662"/>
    </location>
</feature>
<organism evidence="4 5">
    <name type="scientific">Sorghum bicolor</name>
    <name type="common">Sorghum</name>
    <name type="synonym">Sorghum vulgare</name>
    <dbReference type="NCBI Taxonomy" id="4558"/>
    <lineage>
        <taxon>Eukaryota</taxon>
        <taxon>Viridiplantae</taxon>
        <taxon>Streptophyta</taxon>
        <taxon>Embryophyta</taxon>
        <taxon>Tracheophyta</taxon>
        <taxon>Spermatophyta</taxon>
        <taxon>Magnoliopsida</taxon>
        <taxon>Liliopsida</taxon>
        <taxon>Poales</taxon>
        <taxon>Poaceae</taxon>
        <taxon>PACMAD clade</taxon>
        <taxon>Panicoideae</taxon>
        <taxon>Andropogonodae</taxon>
        <taxon>Andropogoneae</taxon>
        <taxon>Sorghinae</taxon>
        <taxon>Sorghum</taxon>
    </lineage>
</organism>
<dbReference type="InterPro" id="IPR046527">
    <property type="entry name" value="PIR2-like_helical"/>
</dbReference>
<keyword evidence="1" id="KW-0812">Transmembrane</keyword>
<dbReference type="Pfam" id="PF12274">
    <property type="entry name" value="DUF3615"/>
    <property type="match status" value="1"/>
</dbReference>
<dbReference type="Gramene" id="OQU82779">
    <property type="protein sequence ID" value="OQU82779"/>
    <property type="gene ID" value="SORBI_3005G019900"/>
</dbReference>
<keyword evidence="5" id="KW-1185">Reference proteome</keyword>
<dbReference type="PANTHER" id="PTHR33120">
    <property type="entry name" value="EXPRESSED PROTEIN-RELATED"/>
    <property type="match status" value="1"/>
</dbReference>
<evidence type="ECO:0000256" key="1">
    <source>
        <dbReference type="SAM" id="Phobius"/>
    </source>
</evidence>
<evidence type="ECO:0000259" key="3">
    <source>
        <dbReference type="Pfam" id="PF20235"/>
    </source>
</evidence>
<dbReference type="InterPro" id="IPR022059">
    <property type="entry name" value="DUF3615"/>
</dbReference>
<keyword evidence="1" id="KW-0472">Membrane</keyword>
<dbReference type="InParanoid" id="A0A1Z5RGQ5"/>
<dbReference type="Proteomes" id="UP000000768">
    <property type="component" value="Chromosome 5"/>
</dbReference>
<keyword evidence="1" id="KW-1133">Transmembrane helix</keyword>
<feature type="domain" description="PIR2-like helical" evidence="3">
    <location>
        <begin position="18"/>
        <end position="143"/>
    </location>
</feature>
<dbReference type="AlphaFoldDB" id="A0A1Z5RGQ5"/>
<reference evidence="4 5" key="1">
    <citation type="journal article" date="2009" name="Nature">
        <title>The Sorghum bicolor genome and the diversification of grasses.</title>
        <authorList>
            <person name="Paterson A.H."/>
            <person name="Bowers J.E."/>
            <person name="Bruggmann R."/>
            <person name="Dubchak I."/>
            <person name="Grimwood J."/>
            <person name="Gundlach H."/>
            <person name="Haberer G."/>
            <person name="Hellsten U."/>
            <person name="Mitros T."/>
            <person name="Poliakov A."/>
            <person name="Schmutz J."/>
            <person name="Spannagl M."/>
            <person name="Tang H."/>
            <person name="Wang X."/>
            <person name="Wicker T."/>
            <person name="Bharti A.K."/>
            <person name="Chapman J."/>
            <person name="Feltus F.A."/>
            <person name="Gowik U."/>
            <person name="Grigoriev I.V."/>
            <person name="Lyons E."/>
            <person name="Maher C.A."/>
            <person name="Martis M."/>
            <person name="Narechania A."/>
            <person name="Otillar R.P."/>
            <person name="Penning B.W."/>
            <person name="Salamov A.A."/>
            <person name="Wang Y."/>
            <person name="Zhang L."/>
            <person name="Carpita N.C."/>
            <person name="Freeling M."/>
            <person name="Gingle A.R."/>
            <person name="Hash C.T."/>
            <person name="Keller B."/>
            <person name="Klein P."/>
            <person name="Kresovich S."/>
            <person name="McCann M.C."/>
            <person name="Ming R."/>
            <person name="Peterson D.G."/>
            <person name="Mehboob-ur-Rahman"/>
            <person name="Ware D."/>
            <person name="Westhoff P."/>
            <person name="Mayer K.F."/>
            <person name="Messing J."/>
            <person name="Rokhsar D.S."/>
        </authorList>
    </citation>
    <scope>NUCLEOTIDE SEQUENCE [LARGE SCALE GENOMIC DNA]</scope>
    <source>
        <strain evidence="5">cv. BTx623</strain>
    </source>
</reference>
<dbReference type="OMA" id="RSSCYLS"/>
<dbReference type="FunCoup" id="A0A1Z5RGQ5">
    <property type="interactions" value="614"/>
</dbReference>
<proteinExistence type="predicted"/>
<reference evidence="5" key="2">
    <citation type="journal article" date="2018" name="Plant J.">
        <title>The Sorghum bicolor reference genome: improved assembly, gene annotations, a transcriptome atlas, and signatures of genome organization.</title>
        <authorList>
            <person name="McCormick R.F."/>
            <person name="Truong S.K."/>
            <person name="Sreedasyam A."/>
            <person name="Jenkins J."/>
            <person name="Shu S."/>
            <person name="Sims D."/>
            <person name="Kennedy M."/>
            <person name="Amirebrahimi M."/>
            <person name="Weers B.D."/>
            <person name="McKinley B."/>
            <person name="Mattison A."/>
            <person name="Morishige D.T."/>
            <person name="Grimwood J."/>
            <person name="Schmutz J."/>
            <person name="Mullet J.E."/>
        </authorList>
    </citation>
    <scope>NUCLEOTIDE SEQUENCE [LARGE SCALE GENOMIC DNA]</scope>
    <source>
        <strain evidence="5">cv. BTx623</strain>
    </source>
</reference>
<evidence type="ECO:0000259" key="2">
    <source>
        <dbReference type="Pfam" id="PF12274"/>
    </source>
</evidence>
<accession>A0A1Z5RGQ5</accession>
<dbReference type="PANTHER" id="PTHR33120:SF5">
    <property type="entry name" value="PIR2-LIKE HELICAL DOMAIN-CONTAINING PROTEIN"/>
    <property type="match status" value="1"/>
</dbReference>
<evidence type="ECO:0000313" key="5">
    <source>
        <dbReference type="Proteomes" id="UP000000768"/>
    </source>
</evidence>
<dbReference type="Pfam" id="PF20235">
    <property type="entry name" value="PIR2-like_helical"/>
    <property type="match status" value="2"/>
</dbReference>
<protein>
    <submittedName>
        <fullName evidence="4">Uncharacterized protein</fullName>
    </submittedName>
</protein>
<feature type="transmembrane region" description="Helical" evidence="1">
    <location>
        <begin position="105"/>
        <end position="121"/>
    </location>
</feature>
<dbReference type="eggNOG" id="ENOG502R7EF">
    <property type="taxonomic scope" value="Eukaryota"/>
</dbReference>
<gene>
    <name evidence="4" type="ORF">SORBI_3005G019900</name>
</gene>